<evidence type="ECO:0000259" key="1">
    <source>
        <dbReference type="Pfam" id="PF16778"/>
    </source>
</evidence>
<keyword evidence="3" id="KW-1185">Reference proteome</keyword>
<dbReference type="Proteomes" id="UP000256763">
    <property type="component" value="Unassembled WGS sequence"/>
</dbReference>
<dbReference type="EMBL" id="NFZW01000001">
    <property type="protein sequence ID" value="RFA39399.1"/>
    <property type="molecule type" value="Genomic_DNA"/>
</dbReference>
<feature type="domain" description="Phage tail assembly chaperone-like" evidence="1">
    <location>
        <begin position="89"/>
        <end position="148"/>
    </location>
</feature>
<protein>
    <recommendedName>
        <fullName evidence="1">Phage tail assembly chaperone-like domain-containing protein</fullName>
    </recommendedName>
</protein>
<proteinExistence type="predicted"/>
<reference evidence="3" key="1">
    <citation type="submission" date="2017-05" db="EMBL/GenBank/DDBJ databases">
        <authorList>
            <person name="Sharma S."/>
            <person name="Sidhu C."/>
            <person name="Pinnaka A.K."/>
        </authorList>
    </citation>
    <scope>NUCLEOTIDE SEQUENCE [LARGE SCALE GENOMIC DNA]</scope>
    <source>
        <strain evidence="3">AK93</strain>
    </source>
</reference>
<organism evidence="2 3">
    <name type="scientific">Alkalilimnicola ehrlichii</name>
    <dbReference type="NCBI Taxonomy" id="351052"/>
    <lineage>
        <taxon>Bacteria</taxon>
        <taxon>Pseudomonadati</taxon>
        <taxon>Pseudomonadota</taxon>
        <taxon>Gammaproteobacteria</taxon>
        <taxon>Chromatiales</taxon>
        <taxon>Ectothiorhodospiraceae</taxon>
        <taxon>Alkalilimnicola</taxon>
    </lineage>
</organism>
<dbReference type="InterPro" id="IPR031893">
    <property type="entry name" value="Phage_tail_APC"/>
</dbReference>
<dbReference type="Gene3D" id="6.10.140.1310">
    <property type="match status" value="1"/>
</dbReference>
<name>A0A3E0X173_9GAMM</name>
<sequence>MQRFDAIKDDNTVGVDGVFLHVNLDFLPDEIWSVHSQDGQPDIYYRDVWKHVYEDPDNLVGQCLDAWNAEKARLEQERKQAEQAWLNSWERIRAERDDRMRETDWMVLPDAPLTPAQQAAVKQYRQSLRDVPQAFKEPLEVVWPDQPEEVTAYL</sequence>
<evidence type="ECO:0000313" key="3">
    <source>
        <dbReference type="Proteomes" id="UP000256763"/>
    </source>
</evidence>
<dbReference type="Pfam" id="PF16778">
    <property type="entry name" value="Phage_tail_APC"/>
    <property type="match status" value="1"/>
</dbReference>
<evidence type="ECO:0000313" key="2">
    <source>
        <dbReference type="EMBL" id="RFA39399.1"/>
    </source>
</evidence>
<comment type="caution">
    <text evidence="2">The sequence shown here is derived from an EMBL/GenBank/DDBJ whole genome shotgun (WGS) entry which is preliminary data.</text>
</comment>
<dbReference type="AlphaFoldDB" id="A0A3E0X173"/>
<dbReference type="RefSeq" id="WP_116300644.1">
    <property type="nucleotide sequence ID" value="NZ_NFZV01000001.1"/>
</dbReference>
<gene>
    <name evidence="2" type="ORF">CAL65_00930</name>
</gene>
<dbReference type="OrthoDB" id="1685143at2"/>
<accession>A0A3E0X173</accession>